<feature type="region of interest" description="Disordered" evidence="5">
    <location>
        <begin position="359"/>
        <end position="388"/>
    </location>
</feature>
<keyword evidence="3" id="KW-0539">Nucleus</keyword>
<gene>
    <name evidence="8" type="primary">LOC106469026</name>
</gene>
<evidence type="ECO:0000256" key="3">
    <source>
        <dbReference type="ARBA" id="ARBA00023242"/>
    </source>
</evidence>
<dbReference type="InterPro" id="IPR022783">
    <property type="entry name" value="GCFC_dom"/>
</dbReference>
<evidence type="ECO:0000313" key="8">
    <source>
        <dbReference type="RefSeq" id="XP_013784934.1"/>
    </source>
</evidence>
<feature type="compositionally biased region" description="Basic and acidic residues" evidence="5">
    <location>
        <begin position="154"/>
        <end position="202"/>
    </location>
</feature>
<feature type="compositionally biased region" description="Basic and acidic residues" evidence="5">
    <location>
        <begin position="261"/>
        <end position="270"/>
    </location>
</feature>
<feature type="region of interest" description="Disordered" evidence="5">
    <location>
        <begin position="15"/>
        <end position="35"/>
    </location>
</feature>
<accession>A0ABM1BMD7</accession>
<evidence type="ECO:0000256" key="1">
    <source>
        <dbReference type="ARBA" id="ARBA00004123"/>
    </source>
</evidence>
<comment type="subcellular location">
    <subcellularLocation>
        <location evidence="1">Nucleus</location>
    </subcellularLocation>
</comment>
<proteinExistence type="inferred from homology"/>
<feature type="region of interest" description="Disordered" evidence="5">
    <location>
        <begin position="539"/>
        <end position="571"/>
    </location>
</feature>
<dbReference type="PANTHER" id="PTHR12214:SF0">
    <property type="entry name" value="LD29489P"/>
    <property type="match status" value="1"/>
</dbReference>
<organism evidence="7 8">
    <name type="scientific">Limulus polyphemus</name>
    <name type="common">Atlantic horseshoe crab</name>
    <dbReference type="NCBI Taxonomy" id="6850"/>
    <lineage>
        <taxon>Eukaryota</taxon>
        <taxon>Metazoa</taxon>
        <taxon>Ecdysozoa</taxon>
        <taxon>Arthropoda</taxon>
        <taxon>Chelicerata</taxon>
        <taxon>Merostomata</taxon>
        <taxon>Xiphosura</taxon>
        <taxon>Limulidae</taxon>
        <taxon>Limulus</taxon>
    </lineage>
</organism>
<evidence type="ECO:0000313" key="7">
    <source>
        <dbReference type="Proteomes" id="UP000694941"/>
    </source>
</evidence>
<protein>
    <submittedName>
        <fullName evidence="8">PAX3- and PAX7-binding protein 1-like</fullName>
    </submittedName>
</protein>
<evidence type="ECO:0000256" key="2">
    <source>
        <dbReference type="ARBA" id="ARBA00010801"/>
    </source>
</evidence>
<name>A0ABM1BMD7_LIMPO</name>
<dbReference type="Proteomes" id="UP000694941">
    <property type="component" value="Unplaced"/>
</dbReference>
<feature type="domain" description="GCF C-terminal" evidence="6">
    <location>
        <begin position="604"/>
        <end position="749"/>
    </location>
</feature>
<evidence type="ECO:0000259" key="6">
    <source>
        <dbReference type="Pfam" id="PF07842"/>
    </source>
</evidence>
<dbReference type="RefSeq" id="XP_013784934.1">
    <property type="nucleotide sequence ID" value="XM_013929480.2"/>
</dbReference>
<dbReference type="InterPro" id="IPR012890">
    <property type="entry name" value="GCFC2-like"/>
</dbReference>
<evidence type="ECO:0000256" key="5">
    <source>
        <dbReference type="SAM" id="MobiDB-lite"/>
    </source>
</evidence>
<feature type="coiled-coil region" evidence="4">
    <location>
        <begin position="399"/>
        <end position="440"/>
    </location>
</feature>
<comment type="similarity">
    <text evidence="2">Belongs to the GCF family.</text>
</comment>
<dbReference type="GeneID" id="106469026"/>
<keyword evidence="7" id="KW-1185">Reference proteome</keyword>
<dbReference type="PANTHER" id="PTHR12214">
    <property type="entry name" value="GC-RICH SEQUENCE DNA-BINDING FACTOR"/>
    <property type="match status" value="1"/>
</dbReference>
<reference evidence="8" key="1">
    <citation type="submission" date="2025-08" db="UniProtKB">
        <authorList>
            <consortium name="RefSeq"/>
        </authorList>
    </citation>
    <scope>IDENTIFICATION</scope>
    <source>
        <tissue evidence="8">Muscle</tissue>
    </source>
</reference>
<feature type="compositionally biased region" description="Acidic residues" evidence="5">
    <location>
        <begin position="271"/>
        <end position="281"/>
    </location>
</feature>
<evidence type="ECO:0000256" key="4">
    <source>
        <dbReference type="SAM" id="Coils"/>
    </source>
</evidence>
<feature type="region of interest" description="Disordered" evidence="5">
    <location>
        <begin position="149"/>
        <end position="220"/>
    </location>
</feature>
<keyword evidence="4" id="KW-0175">Coiled coil</keyword>
<feature type="region of interest" description="Disordered" evidence="5">
    <location>
        <begin position="256"/>
        <end position="281"/>
    </location>
</feature>
<dbReference type="Pfam" id="PF07842">
    <property type="entry name" value="GCFC"/>
    <property type="match status" value="1"/>
</dbReference>
<sequence>MSLFKKPKRNFRQRIKQCDSDNELSDEEKKANSGNLKEVACEIGQNPKEVSLDTESQNKLLVAPIEKEQTGLGLTLTGVSSSGIGLVLEPNAKENETSNVAYGEKPDINYIYDGTKSRKNQPATKLLSFHDEEDEVEVFKVKKSHYSRRLAKQQAKEKKKRQEKDEKLDVPTLEEGDKTVDQMDDKDNRKEEPMEIVSGKEAEEIDEESDSEEKQEAKKQLHSLQNLLSCGNIPDAATIFALKKQRQLAREMGDFIPVDDNESKSRLIRDDDNDQSEDEEEGRINFTGINPSVQRQQVKDALLSAENVENEELEHEDAAELERWEREQIRKGVGITQGVNPREVGDSVLLHADIHLASENEDSRGSSHSFRNGRLEPPRGMDVPPTFKNKETITTEDVKARLQDRLIQLENLYETHCKQQTTCQNEILAAEKHIKELEIEKPVLSEKFRFYQEMRNYIKDLEECLDIKLPQVTALETKIHNLLKKRAQWLVERRHQDVKDEAEEYSTMFTKTLRGPSLAVQSDKPNIFDETKLLRKAEREGRRMRRRKARESKYSASPHYEGMSSDDEEPETELVVFNKQKEAVLQNVQQIFEDVVEDFGTITGIQHEFEMWKTNYPESYDETYVPLCLPKIFGPFIRLSLISWNPLEEPVDLESMSWYQTLAFYSLLSSEDEDPDLQLIPKIVEKVVLPKLSVLVGEVWDPLSTTQTLHLVTLTTRLLNDYPTVSGSSKHLQTFLQKVVVRIRRTLDEDVFLPLYPKEILEHKGSSGALTFFQRQSWSCVKVKFIFIT</sequence>